<evidence type="ECO:0000313" key="3">
    <source>
        <dbReference type="EMBL" id="QQS88008.1"/>
    </source>
</evidence>
<evidence type="ECO:0000313" key="4">
    <source>
        <dbReference type="Proteomes" id="UP000595375"/>
    </source>
</evidence>
<dbReference type="Gene3D" id="3.40.50.12230">
    <property type="match status" value="1"/>
</dbReference>
<reference evidence="3 4" key="1">
    <citation type="submission" date="2021-01" db="EMBL/GenBank/DDBJ databases">
        <title>FDA dAtabase for Regulatory Grade micrObial Sequences (FDA-ARGOS): Supporting development and validation of Infectious Disease Dx tests.</title>
        <authorList>
            <person name="Sproer C."/>
            <person name="Gronow S."/>
            <person name="Severitt S."/>
            <person name="Schroder I."/>
            <person name="Tallon L."/>
            <person name="Sadzewicz L."/>
            <person name="Zhao X."/>
            <person name="Boylan J."/>
            <person name="Ott S."/>
            <person name="Bowen H."/>
            <person name="Vavikolanu K."/>
            <person name="Mehta A."/>
            <person name="Aluvathingal J."/>
            <person name="Nadendla S."/>
            <person name="Lowell S."/>
            <person name="Myers T."/>
            <person name="Yan Y."/>
            <person name="Sichtig H."/>
        </authorList>
    </citation>
    <scope>NUCLEOTIDE SEQUENCE [LARGE SCALE GENOMIC DNA]</scope>
    <source>
        <strain evidence="3 4">FDAARGOS_1126</strain>
    </source>
</reference>
<evidence type="ECO:0000259" key="2">
    <source>
        <dbReference type="Pfam" id="PF02911"/>
    </source>
</evidence>
<dbReference type="InterPro" id="IPR002376">
    <property type="entry name" value="Formyl_transf_N"/>
</dbReference>
<dbReference type="Pfam" id="PF00551">
    <property type="entry name" value="Formyl_trans_N"/>
    <property type="match status" value="1"/>
</dbReference>
<proteinExistence type="predicted"/>
<dbReference type="InterPro" id="IPR011034">
    <property type="entry name" value="Formyl_transferase-like_C_sf"/>
</dbReference>
<accession>A0ABX7CES0</accession>
<dbReference type="PANTHER" id="PTHR11138">
    <property type="entry name" value="METHIONYL-TRNA FORMYLTRANSFERASE"/>
    <property type="match status" value="1"/>
</dbReference>
<dbReference type="PANTHER" id="PTHR11138:SF5">
    <property type="entry name" value="METHIONYL-TRNA FORMYLTRANSFERASE, MITOCHONDRIAL"/>
    <property type="match status" value="1"/>
</dbReference>
<dbReference type="Proteomes" id="UP000595375">
    <property type="component" value="Chromosome"/>
</dbReference>
<gene>
    <name evidence="3" type="ORF">I6I83_02440</name>
</gene>
<feature type="domain" description="Formyl transferase C-terminal" evidence="2">
    <location>
        <begin position="203"/>
        <end position="288"/>
    </location>
</feature>
<dbReference type="Pfam" id="PF02911">
    <property type="entry name" value="Formyl_trans_C"/>
    <property type="match status" value="1"/>
</dbReference>
<evidence type="ECO:0008006" key="5">
    <source>
        <dbReference type="Google" id="ProtNLM"/>
    </source>
</evidence>
<dbReference type="RefSeq" id="WP_201627534.1">
    <property type="nucleotide sequence ID" value="NZ_CP068114.1"/>
</dbReference>
<sequence>MKNIIYFGFGKLGTDCLKLLLDKGYKINYIFTHQENKVFSVDTLAKKNDIPFFYCDLRKSIDIKKKLEEFLRKNKNDYLISINYRYIIPETIFSKVQYAINIHGSLLPKYRGRTPHVWNIINGEKISGITCHKITETVDSGDIVYQEEIKIEDDWTGNDLLREMQSRYPDILLESLIRIENNKENIFQKQNELKATYFGKRIPEMGYISFFNSYINIYNFIRAQADPYPGAYYYLSDGKKITIDKIEKTIDPLIFEKIESVKVGEIVELTGNYYIKCEDAVIKVTKFRF</sequence>
<dbReference type="SUPFAM" id="SSF50486">
    <property type="entry name" value="FMT C-terminal domain-like"/>
    <property type="match status" value="1"/>
</dbReference>
<name>A0ABX7CES0_9FUSO</name>
<evidence type="ECO:0000259" key="1">
    <source>
        <dbReference type="Pfam" id="PF00551"/>
    </source>
</evidence>
<dbReference type="InterPro" id="IPR005793">
    <property type="entry name" value="Formyl_trans_C"/>
</dbReference>
<dbReference type="InterPro" id="IPR036477">
    <property type="entry name" value="Formyl_transf_N_sf"/>
</dbReference>
<keyword evidence="4" id="KW-1185">Reference proteome</keyword>
<dbReference type="SUPFAM" id="SSF53328">
    <property type="entry name" value="Formyltransferase"/>
    <property type="match status" value="1"/>
</dbReference>
<dbReference type="EMBL" id="CP068114">
    <property type="protein sequence ID" value="QQS88008.1"/>
    <property type="molecule type" value="Genomic_DNA"/>
</dbReference>
<protein>
    <recommendedName>
        <fullName evidence="5">Methionyl-tRNA formyltransferase</fullName>
    </recommendedName>
</protein>
<feature type="domain" description="Formyl transferase N-terminal" evidence="1">
    <location>
        <begin position="5"/>
        <end position="173"/>
    </location>
</feature>
<organism evidence="3 4">
    <name type="scientific">Fusobacterium canifelinum</name>
    <dbReference type="NCBI Taxonomy" id="285729"/>
    <lineage>
        <taxon>Bacteria</taxon>
        <taxon>Fusobacteriati</taxon>
        <taxon>Fusobacteriota</taxon>
        <taxon>Fusobacteriia</taxon>
        <taxon>Fusobacteriales</taxon>
        <taxon>Fusobacteriaceae</taxon>
        <taxon>Fusobacterium</taxon>
    </lineage>
</organism>